<evidence type="ECO:0000313" key="2">
    <source>
        <dbReference type="EMBL" id="CAF2055968.1"/>
    </source>
</evidence>
<dbReference type="PANTHER" id="PTHR47074">
    <property type="entry name" value="BNAC02G40300D PROTEIN"/>
    <property type="match status" value="1"/>
</dbReference>
<dbReference type="EMBL" id="HG994370">
    <property type="protein sequence ID" value="CAF2055968.1"/>
    <property type="molecule type" value="Genomic_DNA"/>
</dbReference>
<dbReference type="InterPro" id="IPR052929">
    <property type="entry name" value="RNase_H-like_EbsB-rel"/>
</dbReference>
<dbReference type="Proteomes" id="UP001295469">
    <property type="component" value="Chromosome C06"/>
</dbReference>
<dbReference type="Pfam" id="PF13456">
    <property type="entry name" value="RVT_3"/>
    <property type="match status" value="1"/>
</dbReference>
<dbReference type="PANTHER" id="PTHR47074:SF49">
    <property type="entry name" value="POLYNUCLEOTIDYL TRANSFERASE, RIBONUCLEASE H-LIKE SUPERFAMILY PROTEIN"/>
    <property type="match status" value="1"/>
</dbReference>
<feature type="domain" description="RNase H type-1" evidence="1">
    <location>
        <begin position="85"/>
        <end position="205"/>
    </location>
</feature>
<dbReference type="SUPFAM" id="SSF53098">
    <property type="entry name" value="Ribonuclease H-like"/>
    <property type="match status" value="1"/>
</dbReference>
<dbReference type="CDD" id="cd06222">
    <property type="entry name" value="RNase_H_like"/>
    <property type="match status" value="1"/>
</dbReference>
<name>A0A816Q4Q0_BRANA</name>
<proteinExistence type="predicted"/>
<accession>A0A816Q4Q0</accession>
<dbReference type="InterPro" id="IPR036397">
    <property type="entry name" value="RNaseH_sf"/>
</dbReference>
<dbReference type="InterPro" id="IPR002156">
    <property type="entry name" value="RNaseH_domain"/>
</dbReference>
<sequence length="213" mass="23297">MRTICLPPTGVSQPIFPWICWCLWTSRNKLIFENKVLSASEVLSLSITSAREWWLAQPTAMKAPRQPNLIIPTLNAEVNCVSVFTDAAWRASDGATGCGWIFKDSTRQSTQHGSKCFDNTASALTGEALAICLVLSHALSLGYTRVCVFSDCQVLVRAICSKSSPVELYGLVCDIELLSSLFDYCTLSFISRSLNLEADLLAKSALYNAALTT</sequence>
<dbReference type="GO" id="GO:0003676">
    <property type="term" value="F:nucleic acid binding"/>
    <property type="evidence" value="ECO:0007669"/>
    <property type="project" value="InterPro"/>
</dbReference>
<reference evidence="2" key="1">
    <citation type="submission" date="2021-01" db="EMBL/GenBank/DDBJ databases">
        <authorList>
            <consortium name="Genoscope - CEA"/>
            <person name="William W."/>
        </authorList>
    </citation>
    <scope>NUCLEOTIDE SEQUENCE</scope>
</reference>
<organism evidence="2">
    <name type="scientific">Brassica napus</name>
    <name type="common">Rape</name>
    <dbReference type="NCBI Taxonomy" id="3708"/>
    <lineage>
        <taxon>Eukaryota</taxon>
        <taxon>Viridiplantae</taxon>
        <taxon>Streptophyta</taxon>
        <taxon>Embryophyta</taxon>
        <taxon>Tracheophyta</taxon>
        <taxon>Spermatophyta</taxon>
        <taxon>Magnoliopsida</taxon>
        <taxon>eudicotyledons</taxon>
        <taxon>Gunneridae</taxon>
        <taxon>Pentapetalae</taxon>
        <taxon>rosids</taxon>
        <taxon>malvids</taxon>
        <taxon>Brassicales</taxon>
        <taxon>Brassicaceae</taxon>
        <taxon>Brassiceae</taxon>
        <taxon>Brassica</taxon>
    </lineage>
</organism>
<dbReference type="GO" id="GO:0004523">
    <property type="term" value="F:RNA-DNA hybrid ribonuclease activity"/>
    <property type="evidence" value="ECO:0007669"/>
    <property type="project" value="InterPro"/>
</dbReference>
<dbReference type="InterPro" id="IPR012337">
    <property type="entry name" value="RNaseH-like_sf"/>
</dbReference>
<dbReference type="InterPro" id="IPR044730">
    <property type="entry name" value="RNase_H-like_dom_plant"/>
</dbReference>
<evidence type="ECO:0000259" key="1">
    <source>
        <dbReference type="Pfam" id="PF13456"/>
    </source>
</evidence>
<protein>
    <submittedName>
        <fullName evidence="2">(rape) hypothetical protein</fullName>
    </submittedName>
</protein>
<gene>
    <name evidence="2" type="ORF">DARMORV10_C06P09750.1</name>
</gene>
<dbReference type="Gene3D" id="3.30.420.10">
    <property type="entry name" value="Ribonuclease H-like superfamily/Ribonuclease H"/>
    <property type="match status" value="1"/>
</dbReference>
<dbReference type="AlphaFoldDB" id="A0A816Q4Q0"/>